<gene>
    <name evidence="2" type="ORF">OIU84_020599</name>
</gene>
<evidence type="ECO:0000313" key="2">
    <source>
        <dbReference type="EMBL" id="KAJ6428989.1"/>
    </source>
</evidence>
<keyword evidence="3" id="KW-1185">Reference proteome</keyword>
<proteinExistence type="predicted"/>
<name>A0AAD6KUR7_9ROSI</name>
<dbReference type="EMBL" id="JAPFFJ010000004">
    <property type="protein sequence ID" value="KAJ6428989.1"/>
    <property type="molecule type" value="Genomic_DNA"/>
</dbReference>
<dbReference type="Proteomes" id="UP001162972">
    <property type="component" value="Chromosome 8"/>
</dbReference>
<reference evidence="2 3" key="1">
    <citation type="journal article" date="2023" name="Int. J. Mol. Sci.">
        <title>De Novo Assembly and Annotation of 11 Diverse Shrub Willow (Salix) Genomes Reveals Novel Gene Organization in Sex-Linked Regions.</title>
        <authorList>
            <person name="Hyden B."/>
            <person name="Feng K."/>
            <person name="Yates T.B."/>
            <person name="Jawdy S."/>
            <person name="Cereghino C."/>
            <person name="Smart L.B."/>
            <person name="Muchero W."/>
        </authorList>
    </citation>
    <scope>NUCLEOTIDE SEQUENCE [LARGE SCALE GENOMIC DNA]</scope>
    <source>
        <tissue evidence="2">Shoot tip</tissue>
    </source>
</reference>
<feature type="compositionally biased region" description="Acidic residues" evidence="1">
    <location>
        <begin position="106"/>
        <end position="118"/>
    </location>
</feature>
<evidence type="ECO:0000313" key="3">
    <source>
        <dbReference type="Proteomes" id="UP001162972"/>
    </source>
</evidence>
<comment type="caution">
    <text evidence="2">The sequence shown here is derived from an EMBL/GenBank/DDBJ whole genome shotgun (WGS) entry which is preliminary data.</text>
</comment>
<sequence length="169" mass="19736">MQTPNAWWENYTWGIYKVKHIITSFSFAYYYHHFFALVLTDRSVENHQSATNKKNLRSLKTRSRQKAITTTSSALVLTDRTNKWKRQKQSNSQINQKPPKRHQQEELEEPEDDEDAVETDGHNNNIVYKGDSKDPNPHLQLSRLDPNPGESERCQFLPVNIDVPTAKIK</sequence>
<feature type="region of interest" description="Disordered" evidence="1">
    <location>
        <begin position="48"/>
        <end position="156"/>
    </location>
</feature>
<accession>A0AAD6KUR7</accession>
<organism evidence="2 3">
    <name type="scientific">Salix udensis</name>
    <dbReference type="NCBI Taxonomy" id="889485"/>
    <lineage>
        <taxon>Eukaryota</taxon>
        <taxon>Viridiplantae</taxon>
        <taxon>Streptophyta</taxon>
        <taxon>Embryophyta</taxon>
        <taxon>Tracheophyta</taxon>
        <taxon>Spermatophyta</taxon>
        <taxon>Magnoliopsida</taxon>
        <taxon>eudicotyledons</taxon>
        <taxon>Gunneridae</taxon>
        <taxon>Pentapetalae</taxon>
        <taxon>rosids</taxon>
        <taxon>fabids</taxon>
        <taxon>Malpighiales</taxon>
        <taxon>Salicaceae</taxon>
        <taxon>Saliceae</taxon>
        <taxon>Salix</taxon>
    </lineage>
</organism>
<feature type="compositionally biased region" description="Polar residues" evidence="1">
    <location>
        <begin position="66"/>
        <end position="75"/>
    </location>
</feature>
<protein>
    <submittedName>
        <fullName evidence="2">Uncharacterized protein</fullName>
    </submittedName>
</protein>
<evidence type="ECO:0000256" key="1">
    <source>
        <dbReference type="SAM" id="MobiDB-lite"/>
    </source>
</evidence>
<dbReference type="AlphaFoldDB" id="A0AAD6KUR7"/>
<feature type="compositionally biased region" description="Basic residues" evidence="1">
    <location>
        <begin position="54"/>
        <end position="65"/>
    </location>
</feature>